<gene>
    <name evidence="2" type="ORF">FKW77_006840</name>
</gene>
<sequence>MRIYSYLLATLLTVVPASVSKGLGCTHVKTVFYQECNDQTKQCPVTDDFATIPGNVADDLKKMGEAWEKWVKDSRVQANCGGSCESNALRRYYPDGYTGATWAIYCSAARVNRRPGLNSIAPLEEIQILEVLIRTSEIALSGGTSAISANRSSDSVPSTRDAVFGGVWRRWSA</sequence>
<name>A0A517L3M6_9PEZI</name>
<proteinExistence type="predicted"/>
<protein>
    <recommendedName>
        <fullName evidence="4">Killer toxin Kp4 domain-containing protein</fullName>
    </recommendedName>
</protein>
<keyword evidence="1" id="KW-0732">Signal</keyword>
<evidence type="ECO:0000313" key="3">
    <source>
        <dbReference type="Proteomes" id="UP000316270"/>
    </source>
</evidence>
<evidence type="ECO:0000256" key="1">
    <source>
        <dbReference type="SAM" id="SignalP"/>
    </source>
</evidence>
<feature type="chain" id="PRO_5021835769" description="Killer toxin Kp4 domain-containing protein" evidence="1">
    <location>
        <begin position="23"/>
        <end position="173"/>
    </location>
</feature>
<feature type="signal peptide" evidence="1">
    <location>
        <begin position="1"/>
        <end position="22"/>
    </location>
</feature>
<dbReference type="Proteomes" id="UP000316270">
    <property type="component" value="Chromosome 4"/>
</dbReference>
<accession>A0A517L3M6</accession>
<dbReference type="EMBL" id="CP042188">
    <property type="protein sequence ID" value="QDS70202.1"/>
    <property type="molecule type" value="Genomic_DNA"/>
</dbReference>
<dbReference type="AlphaFoldDB" id="A0A517L3M6"/>
<organism evidence="2 3">
    <name type="scientific">Venturia effusa</name>
    <dbReference type="NCBI Taxonomy" id="50376"/>
    <lineage>
        <taxon>Eukaryota</taxon>
        <taxon>Fungi</taxon>
        <taxon>Dikarya</taxon>
        <taxon>Ascomycota</taxon>
        <taxon>Pezizomycotina</taxon>
        <taxon>Dothideomycetes</taxon>
        <taxon>Pleosporomycetidae</taxon>
        <taxon>Venturiales</taxon>
        <taxon>Venturiaceae</taxon>
        <taxon>Venturia</taxon>
    </lineage>
</organism>
<evidence type="ECO:0008006" key="4">
    <source>
        <dbReference type="Google" id="ProtNLM"/>
    </source>
</evidence>
<keyword evidence="3" id="KW-1185">Reference proteome</keyword>
<reference evidence="2 3" key="1">
    <citation type="submission" date="2019-07" db="EMBL/GenBank/DDBJ databases">
        <title>Finished genome of Venturia effusa.</title>
        <authorList>
            <person name="Young C.A."/>
            <person name="Cox M.P."/>
            <person name="Ganley A.R.D."/>
            <person name="David W.J."/>
        </authorList>
    </citation>
    <scope>NUCLEOTIDE SEQUENCE [LARGE SCALE GENOMIC DNA]</scope>
    <source>
        <strain evidence="3">albino</strain>
    </source>
</reference>
<evidence type="ECO:0000313" key="2">
    <source>
        <dbReference type="EMBL" id="QDS70202.1"/>
    </source>
</evidence>